<feature type="signal peptide" evidence="2">
    <location>
        <begin position="1"/>
        <end position="26"/>
    </location>
</feature>
<feature type="transmembrane region" description="Helical" evidence="1">
    <location>
        <begin position="227"/>
        <end position="247"/>
    </location>
</feature>
<sequence length="393" mass="44857">MKSIFSAVFWAFFTAVTLLGSLAQGAAKVNPPGQFFPVYNYQDDWLVYNEQYKNYVPFSQGVNEGTRFASLYIDLVKNRRYSLLVHSENESYLFLEGALQNRIAAGKWQELNLDSLYRLYRKDELLLTLYGSPGIADKTVIICNKKKQTDSEAIGPTRSGFINIKPITFTPFGTFAGIALIIILILNAWIFNLNPLSFIRLINPIEFFNNDPRDQLSKINKPYSNTVIFFVAISSMMMGFTVIYLSINRLNLFSVSTILSDKVNTAQILGDFCILSVIFFLLIYAKYIFMVLAGNMLNLDKQVDIIFIKIVQSSYLFYALVFLTIFGLYSNHINWLEASRPYILLPFLFFYAARFVALYVVAKPAGSLINLYLFSYLCVIEIIPLIVSMKFAL</sequence>
<keyword evidence="1" id="KW-0812">Transmembrane</keyword>
<evidence type="ECO:0000256" key="1">
    <source>
        <dbReference type="SAM" id="Phobius"/>
    </source>
</evidence>
<dbReference type="EMBL" id="PYAS01000009">
    <property type="protein sequence ID" value="PSL26666.1"/>
    <property type="molecule type" value="Genomic_DNA"/>
</dbReference>
<evidence type="ECO:0000256" key="2">
    <source>
        <dbReference type="SAM" id="SignalP"/>
    </source>
</evidence>
<comment type="caution">
    <text evidence="3">The sequence shown here is derived from an EMBL/GenBank/DDBJ whole genome shotgun (WGS) entry which is preliminary data.</text>
</comment>
<evidence type="ECO:0000313" key="4">
    <source>
        <dbReference type="Proteomes" id="UP000241964"/>
    </source>
</evidence>
<feature type="transmembrane region" description="Helical" evidence="1">
    <location>
        <begin position="341"/>
        <end position="362"/>
    </location>
</feature>
<dbReference type="OrthoDB" id="975088at2"/>
<feature type="transmembrane region" description="Helical" evidence="1">
    <location>
        <begin position="369"/>
        <end position="387"/>
    </location>
</feature>
<reference evidence="3 4" key="1">
    <citation type="submission" date="2018-03" db="EMBL/GenBank/DDBJ databases">
        <title>Genomic Encyclopedia of Archaeal and Bacterial Type Strains, Phase II (KMG-II): from individual species to whole genera.</title>
        <authorList>
            <person name="Goeker M."/>
        </authorList>
    </citation>
    <scope>NUCLEOTIDE SEQUENCE [LARGE SCALE GENOMIC DNA]</scope>
    <source>
        <strain evidence="3 4">DSM 29057</strain>
    </source>
</reference>
<feature type="transmembrane region" description="Helical" evidence="1">
    <location>
        <begin position="306"/>
        <end position="329"/>
    </location>
</feature>
<feature type="chain" id="PRO_5015131305" evidence="2">
    <location>
        <begin position="27"/>
        <end position="393"/>
    </location>
</feature>
<proteinExistence type="predicted"/>
<evidence type="ECO:0000313" key="3">
    <source>
        <dbReference type="EMBL" id="PSL26666.1"/>
    </source>
</evidence>
<protein>
    <submittedName>
        <fullName evidence="3">Uncharacterized protein DUF4271</fullName>
    </submittedName>
</protein>
<gene>
    <name evidence="3" type="ORF">CLV60_109158</name>
</gene>
<dbReference type="RefSeq" id="WP_106597012.1">
    <property type="nucleotide sequence ID" value="NZ_PYAS01000009.1"/>
</dbReference>
<keyword evidence="1" id="KW-0472">Membrane</keyword>
<feature type="transmembrane region" description="Helical" evidence="1">
    <location>
        <begin position="172"/>
        <end position="191"/>
    </location>
</feature>
<dbReference type="Pfam" id="PF14093">
    <property type="entry name" value="DUF4271"/>
    <property type="match status" value="1"/>
</dbReference>
<name>A0A2P8FY66_9BACT</name>
<dbReference type="Proteomes" id="UP000241964">
    <property type="component" value="Unassembled WGS sequence"/>
</dbReference>
<dbReference type="InterPro" id="IPR025367">
    <property type="entry name" value="DUF4271"/>
</dbReference>
<keyword evidence="1" id="KW-1133">Transmembrane helix</keyword>
<organism evidence="3 4">
    <name type="scientific">Dyadobacter jiangsuensis</name>
    <dbReference type="NCBI Taxonomy" id="1591085"/>
    <lineage>
        <taxon>Bacteria</taxon>
        <taxon>Pseudomonadati</taxon>
        <taxon>Bacteroidota</taxon>
        <taxon>Cytophagia</taxon>
        <taxon>Cytophagales</taxon>
        <taxon>Spirosomataceae</taxon>
        <taxon>Dyadobacter</taxon>
    </lineage>
</organism>
<feature type="transmembrane region" description="Helical" evidence="1">
    <location>
        <begin position="267"/>
        <end position="285"/>
    </location>
</feature>
<keyword evidence="2" id="KW-0732">Signal</keyword>
<dbReference type="AlphaFoldDB" id="A0A2P8FY66"/>
<keyword evidence="4" id="KW-1185">Reference proteome</keyword>
<accession>A0A2P8FY66</accession>